<reference evidence="2 3" key="1">
    <citation type="submission" date="2016-11" db="EMBL/GenBank/DDBJ databases">
        <title>Whole genomes of Flavobacteriaceae.</title>
        <authorList>
            <person name="Stine C."/>
            <person name="Li C."/>
            <person name="Tadesse D."/>
        </authorList>
    </citation>
    <scope>NUCLEOTIDE SEQUENCE [LARGE SCALE GENOMIC DNA]</scope>
    <source>
        <strain evidence="2 3">DSM 21068</strain>
    </source>
</reference>
<proteinExistence type="predicted"/>
<evidence type="ECO:0000313" key="3">
    <source>
        <dbReference type="Proteomes" id="UP000238314"/>
    </source>
</evidence>
<dbReference type="EMBL" id="MUGO01000003">
    <property type="protein sequence ID" value="PQA96171.1"/>
    <property type="molecule type" value="Genomic_DNA"/>
</dbReference>
<evidence type="ECO:0000313" key="2">
    <source>
        <dbReference type="EMBL" id="PQA96171.1"/>
    </source>
</evidence>
<dbReference type="Gene3D" id="3.20.20.100">
    <property type="entry name" value="NADP-dependent oxidoreductase domain"/>
    <property type="match status" value="1"/>
</dbReference>
<accession>A0A2S7KGN5</accession>
<dbReference type="InterPro" id="IPR023210">
    <property type="entry name" value="NADP_OxRdtase_dom"/>
</dbReference>
<name>A0A2S7KGN5_9FLAO</name>
<evidence type="ECO:0000259" key="1">
    <source>
        <dbReference type="Pfam" id="PF00248"/>
    </source>
</evidence>
<dbReference type="RefSeq" id="WP_076449757.1">
    <property type="nucleotide sequence ID" value="NZ_FTOJ01000001.1"/>
</dbReference>
<keyword evidence="3" id="KW-1185">Reference proteome</keyword>
<protein>
    <recommendedName>
        <fullName evidence="1">NADP-dependent oxidoreductase domain-containing protein</fullName>
    </recommendedName>
</protein>
<dbReference type="Proteomes" id="UP000238314">
    <property type="component" value="Unassembled WGS sequence"/>
</dbReference>
<comment type="caution">
    <text evidence="2">The sequence shown here is derived from an EMBL/GenBank/DDBJ whole genome shotgun (WGS) entry which is preliminary data.</text>
</comment>
<organism evidence="2 3">
    <name type="scientific">Chryseobacterium piscicola</name>
    <dbReference type="NCBI Taxonomy" id="551459"/>
    <lineage>
        <taxon>Bacteria</taxon>
        <taxon>Pseudomonadati</taxon>
        <taxon>Bacteroidota</taxon>
        <taxon>Flavobacteriia</taxon>
        <taxon>Flavobacteriales</taxon>
        <taxon>Weeksellaceae</taxon>
        <taxon>Chryseobacterium group</taxon>
        <taxon>Chryseobacterium</taxon>
    </lineage>
</organism>
<sequence>MELGGNFLDTADVYEPFTNERLTTKAIEGKRNHYILATKFGCKTDDNEQVTWKINISYW</sequence>
<gene>
    <name evidence="2" type="ORF">B0A70_03355</name>
</gene>
<feature type="domain" description="NADP-dependent oxidoreductase" evidence="1">
    <location>
        <begin position="2"/>
        <end position="47"/>
    </location>
</feature>
<dbReference type="InterPro" id="IPR036812">
    <property type="entry name" value="NAD(P)_OxRdtase_dom_sf"/>
</dbReference>
<dbReference type="SUPFAM" id="SSF51430">
    <property type="entry name" value="NAD(P)-linked oxidoreductase"/>
    <property type="match status" value="1"/>
</dbReference>
<dbReference type="Pfam" id="PF00248">
    <property type="entry name" value="Aldo_ket_red"/>
    <property type="match status" value="1"/>
</dbReference>
<dbReference type="AlphaFoldDB" id="A0A2S7KGN5"/>